<keyword evidence="3" id="KW-0479">Metal-binding</keyword>
<dbReference type="NCBIfam" id="NF004069">
    <property type="entry name" value="PRK05580.2-1"/>
    <property type="match status" value="1"/>
</dbReference>
<dbReference type="PANTHER" id="PTHR30580">
    <property type="entry name" value="PRIMOSOMAL PROTEIN N"/>
    <property type="match status" value="1"/>
</dbReference>
<dbReference type="InterPro" id="IPR014001">
    <property type="entry name" value="Helicase_ATP-bd"/>
</dbReference>
<dbReference type="InterPro" id="IPR011545">
    <property type="entry name" value="DEAD/DEAH_box_helicase_dom"/>
</dbReference>
<dbReference type="InterPro" id="IPR040498">
    <property type="entry name" value="PriA_CRR"/>
</dbReference>
<sequence length="638" mass="71717">MKYYEIVLLRSSAPALAYASVDTLSIGSVISVPLKTTVKEAVVMTEIQKPSFEAVEIVSISDKFYTKEQMAIAKFISEYYFSSFSEAISLFLPYKILNDDKMCRVGFPTHHERSENNIIQSPMIVGGLENPPYKKPNLSPSQQKAYEALLKKDKALLFGVTGSGKTEIFISLMAKMLEEGETSIFLMPEISLTPQMEKRLKVYFGNRVAMWHSKLTKKKKESILEGIEEGSIGIVAGARSALFVPLSNLGLIIVDEEHDDSYKAQTRPRYHARDVAVLMGQKMGAKVVLASATPSMGSYHKYDVVKLDKPFVQTKKTYTFVTGDKLDHTMLNALYTQYKSGNQSLLFLPTRGNFKYLYCERCGKTHLCPYCSVGMALHRKFKHLKCHYCNFTESIVDTCTQCGHQPLKSDRMGTVEAIEVIEEAIAGIRVEQFDKDSITTAKRLKEALGRFESGESQLLLGTQMLSKGHDYANITLSVIMGLDYILGLADYRARERAMSLLFQIAGRSGRAKEAEVIVQTGDPEFFQTYLSDYELFIKDELAFLEMADYPPFVSLARILIAHKDESKAGKITLDTVTKLKAFKDIEIVGSGKAPVERVANKFRFNILLRAKNRVPLLKALHTVDCREIEIDFDPVEFS</sequence>
<dbReference type="Pfam" id="PF00270">
    <property type="entry name" value="DEAD"/>
    <property type="match status" value="1"/>
</dbReference>
<evidence type="ECO:0000256" key="11">
    <source>
        <dbReference type="ARBA" id="ARBA00034808"/>
    </source>
</evidence>
<dbReference type="FunFam" id="3.40.50.300:FF:000489">
    <property type="entry name" value="Primosome assembly protein PriA"/>
    <property type="match status" value="1"/>
</dbReference>
<dbReference type="InterPro" id="IPR041236">
    <property type="entry name" value="PriA_C"/>
</dbReference>
<keyword evidence="6 14" id="KW-0347">Helicase</keyword>
<dbReference type="HAMAP" id="MF_00983">
    <property type="entry name" value="PriA"/>
    <property type="match status" value="1"/>
</dbReference>
<dbReference type="InterPro" id="IPR027417">
    <property type="entry name" value="P-loop_NTPase"/>
</dbReference>
<evidence type="ECO:0000256" key="3">
    <source>
        <dbReference type="ARBA" id="ARBA00022723"/>
    </source>
</evidence>
<evidence type="ECO:0000259" key="13">
    <source>
        <dbReference type="PROSITE" id="PS51192"/>
    </source>
</evidence>
<feature type="domain" description="Helicase ATP-binding" evidence="13">
    <location>
        <begin position="146"/>
        <end position="312"/>
    </location>
</feature>
<dbReference type="Pfam" id="PF18074">
    <property type="entry name" value="PriA_C"/>
    <property type="match status" value="1"/>
</dbReference>
<dbReference type="PANTHER" id="PTHR30580:SF0">
    <property type="entry name" value="PRIMOSOMAL PROTEIN N"/>
    <property type="match status" value="1"/>
</dbReference>
<dbReference type="NCBIfam" id="TIGR00595">
    <property type="entry name" value="priA"/>
    <property type="match status" value="1"/>
</dbReference>
<dbReference type="SMART" id="SM00487">
    <property type="entry name" value="DEXDc"/>
    <property type="match status" value="1"/>
</dbReference>
<dbReference type="CDD" id="cd17929">
    <property type="entry name" value="DEXHc_priA"/>
    <property type="match status" value="1"/>
</dbReference>
<dbReference type="Pfam" id="PF17764">
    <property type="entry name" value="PriA_3primeBD"/>
    <property type="match status" value="1"/>
</dbReference>
<dbReference type="GO" id="GO:1990077">
    <property type="term" value="C:primosome complex"/>
    <property type="evidence" value="ECO:0007669"/>
    <property type="project" value="UniProtKB-KW"/>
</dbReference>
<dbReference type="GO" id="GO:0006310">
    <property type="term" value="P:DNA recombination"/>
    <property type="evidence" value="ECO:0007669"/>
    <property type="project" value="InterPro"/>
</dbReference>
<dbReference type="GO" id="GO:0006270">
    <property type="term" value="P:DNA replication initiation"/>
    <property type="evidence" value="ECO:0007669"/>
    <property type="project" value="TreeGrafter"/>
</dbReference>
<evidence type="ECO:0000256" key="7">
    <source>
        <dbReference type="ARBA" id="ARBA00022833"/>
    </source>
</evidence>
<dbReference type="InterPro" id="IPR042115">
    <property type="entry name" value="PriA_3primeBD_sf"/>
</dbReference>
<dbReference type="InterPro" id="IPR001650">
    <property type="entry name" value="Helicase_C-like"/>
</dbReference>
<organism evidence="14">
    <name type="scientific">hydrothermal vent metagenome</name>
    <dbReference type="NCBI Taxonomy" id="652676"/>
    <lineage>
        <taxon>unclassified sequences</taxon>
        <taxon>metagenomes</taxon>
        <taxon>ecological metagenomes</taxon>
    </lineage>
</organism>
<keyword evidence="10" id="KW-0413">Isomerase</keyword>
<dbReference type="Pfam" id="PF00271">
    <property type="entry name" value="Helicase_C"/>
    <property type="match status" value="1"/>
</dbReference>
<keyword evidence="4" id="KW-0547">Nucleotide-binding</keyword>
<dbReference type="InterPro" id="IPR041222">
    <property type="entry name" value="PriA_3primeBD"/>
</dbReference>
<keyword evidence="2" id="KW-0235">DNA replication</keyword>
<dbReference type="GO" id="GO:0006302">
    <property type="term" value="P:double-strand break repair"/>
    <property type="evidence" value="ECO:0007669"/>
    <property type="project" value="InterPro"/>
</dbReference>
<evidence type="ECO:0000256" key="6">
    <source>
        <dbReference type="ARBA" id="ARBA00022806"/>
    </source>
</evidence>
<protein>
    <recommendedName>
        <fullName evidence="11">DNA 3'-5' helicase</fullName>
        <ecNumber evidence="11">5.6.2.4</ecNumber>
    </recommendedName>
</protein>
<keyword evidence="1" id="KW-0639">Primosome</keyword>
<dbReference type="GO" id="GO:0043138">
    <property type="term" value="F:3'-5' DNA helicase activity"/>
    <property type="evidence" value="ECO:0007669"/>
    <property type="project" value="UniProtKB-EC"/>
</dbReference>
<proteinExistence type="inferred from homology"/>
<dbReference type="EMBL" id="FPHI01000051">
    <property type="protein sequence ID" value="SFV70525.1"/>
    <property type="molecule type" value="Genomic_DNA"/>
</dbReference>
<dbReference type="Pfam" id="PF18319">
    <property type="entry name" value="Zn_ribbon_PriA"/>
    <property type="match status" value="1"/>
</dbReference>
<evidence type="ECO:0000256" key="12">
    <source>
        <dbReference type="ARBA" id="ARBA00048988"/>
    </source>
</evidence>
<evidence type="ECO:0000256" key="2">
    <source>
        <dbReference type="ARBA" id="ARBA00022705"/>
    </source>
</evidence>
<dbReference type="GO" id="GO:0006269">
    <property type="term" value="P:DNA replication, synthesis of primer"/>
    <property type="evidence" value="ECO:0007669"/>
    <property type="project" value="UniProtKB-KW"/>
</dbReference>
<reference evidence="14" key="1">
    <citation type="submission" date="2016-10" db="EMBL/GenBank/DDBJ databases">
        <authorList>
            <person name="de Groot N.N."/>
        </authorList>
    </citation>
    <scope>NUCLEOTIDE SEQUENCE</scope>
</reference>
<evidence type="ECO:0000256" key="10">
    <source>
        <dbReference type="ARBA" id="ARBA00023235"/>
    </source>
</evidence>
<dbReference type="PROSITE" id="PS51192">
    <property type="entry name" value="HELICASE_ATP_BIND_1"/>
    <property type="match status" value="1"/>
</dbReference>
<dbReference type="InterPro" id="IPR005259">
    <property type="entry name" value="PriA"/>
</dbReference>
<keyword evidence="8" id="KW-0067">ATP-binding</keyword>
<dbReference type="GO" id="GO:0016787">
    <property type="term" value="F:hydrolase activity"/>
    <property type="evidence" value="ECO:0007669"/>
    <property type="project" value="UniProtKB-KW"/>
</dbReference>
<evidence type="ECO:0000256" key="9">
    <source>
        <dbReference type="ARBA" id="ARBA00023125"/>
    </source>
</evidence>
<name>A0A1W1CXS4_9ZZZZ</name>
<dbReference type="GO" id="GO:0003677">
    <property type="term" value="F:DNA binding"/>
    <property type="evidence" value="ECO:0007669"/>
    <property type="project" value="UniProtKB-KW"/>
</dbReference>
<evidence type="ECO:0000256" key="4">
    <source>
        <dbReference type="ARBA" id="ARBA00022741"/>
    </source>
</evidence>
<dbReference type="EC" id="5.6.2.4" evidence="11"/>
<dbReference type="GO" id="GO:0046872">
    <property type="term" value="F:metal ion binding"/>
    <property type="evidence" value="ECO:0007669"/>
    <property type="project" value="UniProtKB-KW"/>
</dbReference>
<dbReference type="GO" id="GO:0005524">
    <property type="term" value="F:ATP binding"/>
    <property type="evidence" value="ECO:0007669"/>
    <property type="project" value="UniProtKB-KW"/>
</dbReference>
<dbReference type="SUPFAM" id="SSF52540">
    <property type="entry name" value="P-loop containing nucleoside triphosphate hydrolases"/>
    <property type="match status" value="2"/>
</dbReference>
<dbReference type="AlphaFoldDB" id="A0A1W1CXS4"/>
<evidence type="ECO:0000256" key="8">
    <source>
        <dbReference type="ARBA" id="ARBA00022840"/>
    </source>
</evidence>
<keyword evidence="7" id="KW-0862">Zinc</keyword>
<dbReference type="Gene3D" id="3.40.1440.60">
    <property type="entry name" value="PriA, 3(prime) DNA-binding domain"/>
    <property type="match status" value="1"/>
</dbReference>
<keyword evidence="9" id="KW-0238">DNA-binding</keyword>
<dbReference type="Gene3D" id="3.40.50.300">
    <property type="entry name" value="P-loop containing nucleotide triphosphate hydrolases"/>
    <property type="match status" value="2"/>
</dbReference>
<comment type="catalytic activity">
    <reaction evidence="12">
        <text>ATP + H2O = ADP + phosphate + H(+)</text>
        <dbReference type="Rhea" id="RHEA:13065"/>
        <dbReference type="ChEBI" id="CHEBI:15377"/>
        <dbReference type="ChEBI" id="CHEBI:15378"/>
        <dbReference type="ChEBI" id="CHEBI:30616"/>
        <dbReference type="ChEBI" id="CHEBI:43474"/>
        <dbReference type="ChEBI" id="CHEBI:456216"/>
        <dbReference type="EC" id="5.6.2.4"/>
    </reaction>
</comment>
<keyword evidence="5" id="KW-0378">Hydrolase</keyword>
<gene>
    <name evidence="14" type="ORF">MNB_SV-3-388</name>
</gene>
<evidence type="ECO:0000313" key="14">
    <source>
        <dbReference type="EMBL" id="SFV70525.1"/>
    </source>
</evidence>
<evidence type="ECO:0000256" key="1">
    <source>
        <dbReference type="ARBA" id="ARBA00022515"/>
    </source>
</evidence>
<evidence type="ECO:0000256" key="5">
    <source>
        <dbReference type="ARBA" id="ARBA00022801"/>
    </source>
</evidence>
<accession>A0A1W1CXS4</accession>